<dbReference type="GO" id="GO:0000148">
    <property type="term" value="C:1,3-beta-D-glucan synthase complex"/>
    <property type="evidence" value="ECO:0007669"/>
    <property type="project" value="InterPro"/>
</dbReference>
<accession>A0A2G2XAZ1</accession>
<dbReference type="GO" id="GO:0003843">
    <property type="term" value="F:1,3-beta-D-glucan synthase activity"/>
    <property type="evidence" value="ECO:0007669"/>
    <property type="project" value="InterPro"/>
</dbReference>
<feature type="domain" description="Glycosyl transferase 48" evidence="1">
    <location>
        <begin position="37"/>
        <end position="148"/>
    </location>
</feature>
<comment type="caution">
    <text evidence="2">The sequence shown here is derived from an EMBL/GenBank/DDBJ whole genome shotgun (WGS) entry which is preliminary data.</text>
</comment>
<gene>
    <name evidence="2" type="ORF">CQW23_03162</name>
</gene>
<reference evidence="3" key="2">
    <citation type="journal article" date="2017" name="J. Anim. Genet.">
        <title>Multiple reference genome sequences of hot pepper reveal the massive evolution of plant disease resistance genes by retroduplication.</title>
        <authorList>
            <person name="Kim S."/>
            <person name="Park J."/>
            <person name="Yeom S.-I."/>
            <person name="Kim Y.-M."/>
            <person name="Seo E."/>
            <person name="Kim K.-T."/>
            <person name="Kim M.-S."/>
            <person name="Lee J.M."/>
            <person name="Cheong K."/>
            <person name="Shin H.-S."/>
            <person name="Kim S.-B."/>
            <person name="Han K."/>
            <person name="Lee J."/>
            <person name="Park M."/>
            <person name="Lee H.-A."/>
            <person name="Lee H.-Y."/>
            <person name="Lee Y."/>
            <person name="Oh S."/>
            <person name="Lee J.H."/>
            <person name="Choi E."/>
            <person name="Choi E."/>
            <person name="Lee S.E."/>
            <person name="Jeon J."/>
            <person name="Kim H."/>
            <person name="Choi G."/>
            <person name="Song H."/>
            <person name="Lee J."/>
            <person name="Lee S.-C."/>
            <person name="Kwon J.-K."/>
            <person name="Lee H.-Y."/>
            <person name="Koo N."/>
            <person name="Hong Y."/>
            <person name="Kim R.W."/>
            <person name="Kang W.-H."/>
            <person name="Huh J.H."/>
            <person name="Kang B.-C."/>
            <person name="Yang T.-J."/>
            <person name="Lee Y.-H."/>
            <person name="Bennetzen J.L."/>
            <person name="Choi D."/>
        </authorList>
    </citation>
    <scope>NUCLEOTIDE SEQUENCE [LARGE SCALE GENOMIC DNA]</scope>
    <source>
        <strain evidence="3">cv. PBC81</strain>
    </source>
</reference>
<organism evidence="2 3">
    <name type="scientific">Capsicum baccatum</name>
    <name type="common">Peruvian pepper</name>
    <dbReference type="NCBI Taxonomy" id="33114"/>
    <lineage>
        <taxon>Eukaryota</taxon>
        <taxon>Viridiplantae</taxon>
        <taxon>Streptophyta</taxon>
        <taxon>Embryophyta</taxon>
        <taxon>Tracheophyta</taxon>
        <taxon>Spermatophyta</taxon>
        <taxon>Magnoliopsida</taxon>
        <taxon>eudicotyledons</taxon>
        <taxon>Gunneridae</taxon>
        <taxon>Pentapetalae</taxon>
        <taxon>asterids</taxon>
        <taxon>lamiids</taxon>
        <taxon>Solanales</taxon>
        <taxon>Solanaceae</taxon>
        <taxon>Solanoideae</taxon>
        <taxon>Capsiceae</taxon>
        <taxon>Capsicum</taxon>
    </lineage>
</organism>
<proteinExistence type="predicted"/>
<dbReference type="STRING" id="33114.A0A2G2XAZ1"/>
<evidence type="ECO:0000313" key="3">
    <source>
        <dbReference type="Proteomes" id="UP000224567"/>
    </source>
</evidence>
<dbReference type="GO" id="GO:0006075">
    <property type="term" value="P:(1-&gt;3)-beta-D-glucan biosynthetic process"/>
    <property type="evidence" value="ECO:0007669"/>
    <property type="project" value="InterPro"/>
</dbReference>
<dbReference type="InterPro" id="IPR003440">
    <property type="entry name" value="Glyco_trans_48_dom"/>
</dbReference>
<dbReference type="OrthoDB" id="1716622at2759"/>
<dbReference type="Pfam" id="PF02364">
    <property type="entry name" value="Glucan_synthase"/>
    <property type="match status" value="1"/>
</dbReference>
<keyword evidence="3" id="KW-1185">Reference proteome</keyword>
<dbReference type="PANTHER" id="PTHR12741">
    <property type="entry name" value="LYST-INTERACTING PROTEIN LIP5 DOPAMINE RESPONSIVE PROTEIN DRG-1"/>
    <property type="match status" value="1"/>
</dbReference>
<protein>
    <recommendedName>
        <fullName evidence="1">Glycosyl transferase 48 domain-containing protein</fullName>
    </recommendedName>
</protein>
<dbReference type="GO" id="GO:0005886">
    <property type="term" value="C:plasma membrane"/>
    <property type="evidence" value="ECO:0007669"/>
    <property type="project" value="TreeGrafter"/>
</dbReference>
<dbReference type="AlphaFoldDB" id="A0A2G2XAZ1"/>
<evidence type="ECO:0000259" key="1">
    <source>
        <dbReference type="Pfam" id="PF02364"/>
    </source>
</evidence>
<dbReference type="PANTHER" id="PTHR12741:SF7">
    <property type="entry name" value="CALLOSE SYNTHASE 12"/>
    <property type="match status" value="1"/>
</dbReference>
<reference evidence="2 3" key="1">
    <citation type="journal article" date="2017" name="Genome Biol.">
        <title>New reference genome sequences of hot pepper reveal the massive evolution of plant disease-resistance genes by retroduplication.</title>
        <authorList>
            <person name="Kim S."/>
            <person name="Park J."/>
            <person name="Yeom S.I."/>
            <person name="Kim Y.M."/>
            <person name="Seo E."/>
            <person name="Kim K.T."/>
            <person name="Kim M.S."/>
            <person name="Lee J.M."/>
            <person name="Cheong K."/>
            <person name="Shin H.S."/>
            <person name="Kim S.B."/>
            <person name="Han K."/>
            <person name="Lee J."/>
            <person name="Park M."/>
            <person name="Lee H.A."/>
            <person name="Lee H.Y."/>
            <person name="Lee Y."/>
            <person name="Oh S."/>
            <person name="Lee J.H."/>
            <person name="Choi E."/>
            <person name="Choi E."/>
            <person name="Lee S.E."/>
            <person name="Jeon J."/>
            <person name="Kim H."/>
            <person name="Choi G."/>
            <person name="Song H."/>
            <person name="Lee J."/>
            <person name="Lee S.C."/>
            <person name="Kwon J.K."/>
            <person name="Lee H.Y."/>
            <person name="Koo N."/>
            <person name="Hong Y."/>
            <person name="Kim R.W."/>
            <person name="Kang W.H."/>
            <person name="Huh J.H."/>
            <person name="Kang B.C."/>
            <person name="Yang T.J."/>
            <person name="Lee Y.H."/>
            <person name="Bennetzen J.L."/>
            <person name="Choi D."/>
        </authorList>
    </citation>
    <scope>NUCLEOTIDE SEQUENCE [LARGE SCALE GENOMIC DNA]</scope>
    <source>
        <strain evidence="3">cv. PBC81</strain>
    </source>
</reference>
<evidence type="ECO:0000313" key="2">
    <source>
        <dbReference type="EMBL" id="PHT54676.1"/>
    </source>
</evidence>
<sequence>MRHDGSIDGLSSERSPSLRRLSRADSFVSMLFKGHEHGTALIKFTYVVACQIYGTQKAKKDPHAKKILYLMKNNEALRVAYVDEVPTGRDENGYYSVLVKYDQKLEREVEIYRVKLPGPLKLGEGKPENHNHAFIFTRGDAVQTIDVN</sequence>
<dbReference type="EMBL" id="MLFT02000002">
    <property type="protein sequence ID" value="PHT54676.1"/>
    <property type="molecule type" value="Genomic_DNA"/>
</dbReference>
<name>A0A2G2XAZ1_CAPBA</name>
<dbReference type="Proteomes" id="UP000224567">
    <property type="component" value="Unassembled WGS sequence"/>
</dbReference>